<proteinExistence type="predicted"/>
<dbReference type="InterPro" id="IPR045502">
    <property type="entry name" value="DUF6489"/>
</dbReference>
<dbReference type="Proteomes" id="UP000268033">
    <property type="component" value="Unassembled WGS sequence"/>
</dbReference>
<dbReference type="AlphaFoldDB" id="A0A3N1PZI4"/>
<reference evidence="1 2" key="1">
    <citation type="submission" date="2018-11" db="EMBL/GenBank/DDBJ databases">
        <title>Genomic Encyclopedia of Type Strains, Phase IV (KMG-IV): sequencing the most valuable type-strain genomes for metagenomic binning, comparative biology and taxonomic classification.</title>
        <authorList>
            <person name="Goeker M."/>
        </authorList>
    </citation>
    <scope>NUCLEOTIDE SEQUENCE [LARGE SCALE GENOMIC DNA]</scope>
    <source>
        <strain evidence="1 2">DSM 21945</strain>
    </source>
</reference>
<name>A0A3N1PZI4_9GAMM</name>
<evidence type="ECO:0000313" key="2">
    <source>
        <dbReference type="Proteomes" id="UP000268033"/>
    </source>
</evidence>
<dbReference type="RefSeq" id="WP_050660869.1">
    <property type="nucleotide sequence ID" value="NZ_JBLXEP010000005.1"/>
</dbReference>
<organism evidence="1 2">
    <name type="scientific">Gallaecimonas pentaromativorans</name>
    <dbReference type="NCBI Taxonomy" id="584787"/>
    <lineage>
        <taxon>Bacteria</taxon>
        <taxon>Pseudomonadati</taxon>
        <taxon>Pseudomonadota</taxon>
        <taxon>Gammaproteobacteria</taxon>
        <taxon>Enterobacterales</taxon>
        <taxon>Gallaecimonadaceae</taxon>
        <taxon>Gallaecimonas</taxon>
    </lineage>
</organism>
<dbReference type="Pfam" id="PF20099">
    <property type="entry name" value="DUF6489"/>
    <property type="match status" value="1"/>
</dbReference>
<sequence>MKITINVECTPEEARAFLGLPDLKPLQASMMAEFEERLRTGLNEMDPQALAKNWFGGANMKAFEEMQKAFWAQMMGKAGKGE</sequence>
<dbReference type="OrthoDB" id="5740990at2"/>
<protein>
    <recommendedName>
        <fullName evidence="3">Ribosomal protein S1</fullName>
    </recommendedName>
</protein>
<evidence type="ECO:0000313" key="1">
    <source>
        <dbReference type="EMBL" id="ROQ29986.1"/>
    </source>
</evidence>
<dbReference type="EMBL" id="RJUL01000002">
    <property type="protein sequence ID" value="ROQ29986.1"/>
    <property type="molecule type" value="Genomic_DNA"/>
</dbReference>
<evidence type="ECO:0008006" key="3">
    <source>
        <dbReference type="Google" id="ProtNLM"/>
    </source>
</evidence>
<keyword evidence="2" id="KW-1185">Reference proteome</keyword>
<gene>
    <name evidence="1" type="ORF">EDC28_102365</name>
</gene>
<comment type="caution">
    <text evidence="1">The sequence shown here is derived from an EMBL/GenBank/DDBJ whole genome shotgun (WGS) entry which is preliminary data.</text>
</comment>
<accession>A0A3N1PZI4</accession>
<dbReference type="STRING" id="584787.GCA_001247655_02341"/>